<evidence type="ECO:0008006" key="3">
    <source>
        <dbReference type="Google" id="ProtNLM"/>
    </source>
</evidence>
<proteinExistence type="predicted"/>
<protein>
    <recommendedName>
        <fullName evidence="3">F-box domain-containing protein</fullName>
    </recommendedName>
</protein>
<accession>A0A409YBK9</accession>
<evidence type="ECO:0000313" key="2">
    <source>
        <dbReference type="Proteomes" id="UP000284706"/>
    </source>
</evidence>
<comment type="caution">
    <text evidence="1">The sequence shown here is derived from an EMBL/GenBank/DDBJ whole genome shotgun (WGS) entry which is preliminary data.</text>
</comment>
<gene>
    <name evidence="1" type="ORF">CVT26_009672</name>
</gene>
<dbReference type="Gene3D" id="1.20.1280.50">
    <property type="match status" value="1"/>
</dbReference>
<dbReference type="Proteomes" id="UP000284706">
    <property type="component" value="Unassembled WGS sequence"/>
</dbReference>
<dbReference type="InParanoid" id="A0A409YBK9"/>
<dbReference type="OrthoDB" id="2423701at2759"/>
<organism evidence="1 2">
    <name type="scientific">Gymnopilus dilepis</name>
    <dbReference type="NCBI Taxonomy" id="231916"/>
    <lineage>
        <taxon>Eukaryota</taxon>
        <taxon>Fungi</taxon>
        <taxon>Dikarya</taxon>
        <taxon>Basidiomycota</taxon>
        <taxon>Agaricomycotina</taxon>
        <taxon>Agaricomycetes</taxon>
        <taxon>Agaricomycetidae</taxon>
        <taxon>Agaricales</taxon>
        <taxon>Agaricineae</taxon>
        <taxon>Hymenogastraceae</taxon>
        <taxon>Gymnopilus</taxon>
    </lineage>
</organism>
<sequence>MSHCSRVQEVSPHLVSVDYTKNELSSAQNPFRHAPRASFDSLLVEIISIIFIDCLEGDTCFGPRTGREWLKLAMADIIPQLDCSDIIRIDQDVAKSSLCSSLKTSFDSLPAEITSVIFEHYVHCAHSPEQPHSPLTLGKICGRWRQIAWSTPNLWTHLPIYHRHSMSPTHVELAEEWLSRSGTLPLVIEFSSFCDGFCPEHAVVLSCNQMLEVLGRCSDRWTDLSLIVPYDSLKGLILPLVSCALHHFSLSLAWNNDHHFQLDRHPGISSFSNFTSEIVEFCCVSGIDLDWTCLTNLTIDHLSNIGFVLQVFRSAPNLAKCTLKDIRDYHPETSTIFGQEIVTCPVLDSLDVSFGSPESPEDLFSALSLPALKHLSFRSSQISVIEFSVDDLTLFLEQSSCALTSLVIDEWEFEQGTLILLLPFLFSLTKLHIFRSEDYDYDNHIFYRLLADPSQSSTRFLPTLSSTALPYLPSIETFTWEGYGPYPWETLPGLLKSVVPNAASHLRPLKFIKIDCITTPARNPYIPVHVLQQLQVAEYSDVKFEFTMYNPKHSRQAGVDLWKASQDRIEMSGDIV</sequence>
<dbReference type="AlphaFoldDB" id="A0A409YBK9"/>
<dbReference type="EMBL" id="NHYE01001008">
    <property type="protein sequence ID" value="PPR00391.1"/>
    <property type="molecule type" value="Genomic_DNA"/>
</dbReference>
<evidence type="ECO:0000313" key="1">
    <source>
        <dbReference type="EMBL" id="PPR00391.1"/>
    </source>
</evidence>
<reference evidence="1 2" key="1">
    <citation type="journal article" date="2018" name="Evol. Lett.">
        <title>Horizontal gene cluster transfer increased hallucinogenic mushroom diversity.</title>
        <authorList>
            <person name="Reynolds H.T."/>
            <person name="Vijayakumar V."/>
            <person name="Gluck-Thaler E."/>
            <person name="Korotkin H.B."/>
            <person name="Matheny P.B."/>
            <person name="Slot J.C."/>
        </authorList>
    </citation>
    <scope>NUCLEOTIDE SEQUENCE [LARGE SCALE GENOMIC DNA]</scope>
    <source>
        <strain evidence="1 2">SRW20</strain>
    </source>
</reference>
<name>A0A409YBK9_9AGAR</name>
<keyword evidence="2" id="KW-1185">Reference proteome</keyword>